<keyword evidence="9" id="KW-1185">Reference proteome</keyword>
<feature type="transmembrane region" description="Helical" evidence="6">
    <location>
        <begin position="341"/>
        <end position="362"/>
    </location>
</feature>
<sequence length="379" mass="43203">MLRSVATSAFPLAGTFVATALERSYPAEKGEAREGKTAFAESFLTRRRGVSTETSPFLLVAVCDSAWAILRTRLWRRRENGVVVYGRLAFKYSKFQQRVMMEFSSSSFGSSPSSISSHEYDYFSSSSEEDNHWLLDVLAGIFLCFLVYKATAKLSSLLFNRYYGQLCRATKIEWNNRGFSTLHALLVSFTSFYLLVISDLFSEDSHEDLIVNRSSNLSNTVLGISIGYFITDLAMIFWYFPALGGLQYVLHHGLSMFSITLSLLSGQVQIYVLMILLSEITTPFVNLRWYLNAAGLKSSKLYIANGIAMFLVWLVARILLFIYFFYHMWTHFDEVEEVLPLSFYTLLVVPPVLAMMNIFWFWKIVKGVVKAVSLLQKQS</sequence>
<evidence type="ECO:0000256" key="5">
    <source>
        <dbReference type="PROSITE-ProRule" id="PRU00205"/>
    </source>
</evidence>
<evidence type="ECO:0000313" key="8">
    <source>
        <dbReference type="EMBL" id="CAL0315682.1"/>
    </source>
</evidence>
<dbReference type="EMBL" id="CAXHTB010000011">
    <property type="protein sequence ID" value="CAL0315682.1"/>
    <property type="molecule type" value="Genomic_DNA"/>
</dbReference>
<dbReference type="GO" id="GO:0055088">
    <property type="term" value="P:lipid homeostasis"/>
    <property type="evidence" value="ECO:0007669"/>
    <property type="project" value="TreeGrafter"/>
</dbReference>
<evidence type="ECO:0000256" key="4">
    <source>
        <dbReference type="ARBA" id="ARBA00023136"/>
    </source>
</evidence>
<keyword evidence="2 5" id="KW-0812">Transmembrane</keyword>
<dbReference type="GO" id="GO:0016020">
    <property type="term" value="C:membrane"/>
    <property type="evidence" value="ECO:0007669"/>
    <property type="project" value="UniProtKB-SubCell"/>
</dbReference>
<name>A0AAV1X2U3_LUPLU</name>
<comment type="caution">
    <text evidence="8">The sequence shown here is derived from an EMBL/GenBank/DDBJ whole genome shotgun (WGS) entry which is preliminary data.</text>
</comment>
<dbReference type="Pfam" id="PF03798">
    <property type="entry name" value="TRAM_LAG1_CLN8"/>
    <property type="match status" value="1"/>
</dbReference>
<dbReference type="PROSITE" id="PS50922">
    <property type="entry name" value="TLC"/>
    <property type="match status" value="1"/>
</dbReference>
<dbReference type="SMART" id="SM00724">
    <property type="entry name" value="TLC"/>
    <property type="match status" value="1"/>
</dbReference>
<dbReference type="Proteomes" id="UP001497480">
    <property type="component" value="Unassembled WGS sequence"/>
</dbReference>
<evidence type="ECO:0000256" key="3">
    <source>
        <dbReference type="ARBA" id="ARBA00022989"/>
    </source>
</evidence>
<keyword evidence="4 5" id="KW-0472">Membrane</keyword>
<reference evidence="8 9" key="1">
    <citation type="submission" date="2024-03" db="EMBL/GenBank/DDBJ databases">
        <authorList>
            <person name="Martinez-Hernandez J."/>
        </authorList>
    </citation>
    <scope>NUCLEOTIDE SEQUENCE [LARGE SCALE GENOMIC DNA]</scope>
</reference>
<dbReference type="AlphaFoldDB" id="A0AAV1X2U3"/>
<dbReference type="InterPro" id="IPR006634">
    <property type="entry name" value="TLC-dom"/>
</dbReference>
<feature type="transmembrane region" description="Helical" evidence="6">
    <location>
        <begin position="133"/>
        <end position="151"/>
    </location>
</feature>
<dbReference type="PANTHER" id="PTHR13439:SF0">
    <property type="entry name" value="TOPOISOMERASE I DAMAGE AFFECTED PROTEIN 4"/>
    <property type="match status" value="1"/>
</dbReference>
<feature type="transmembrane region" description="Helical" evidence="6">
    <location>
        <begin position="303"/>
        <end position="329"/>
    </location>
</feature>
<dbReference type="GO" id="GO:0005783">
    <property type="term" value="C:endoplasmic reticulum"/>
    <property type="evidence" value="ECO:0007669"/>
    <property type="project" value="TreeGrafter"/>
</dbReference>
<accession>A0AAV1X2U3</accession>
<evidence type="ECO:0000259" key="7">
    <source>
        <dbReference type="PROSITE" id="PS50922"/>
    </source>
</evidence>
<feature type="transmembrane region" description="Helical" evidence="6">
    <location>
        <begin position="270"/>
        <end position="291"/>
    </location>
</feature>
<gene>
    <name evidence="8" type="ORF">LLUT_LOCUS16742</name>
</gene>
<feature type="transmembrane region" description="Helical" evidence="6">
    <location>
        <begin position="221"/>
        <end position="240"/>
    </location>
</feature>
<evidence type="ECO:0000256" key="6">
    <source>
        <dbReference type="SAM" id="Phobius"/>
    </source>
</evidence>
<feature type="transmembrane region" description="Helical" evidence="6">
    <location>
        <begin position="182"/>
        <end position="201"/>
    </location>
</feature>
<dbReference type="PANTHER" id="PTHR13439">
    <property type="entry name" value="CT120 PROTEIN"/>
    <property type="match status" value="1"/>
</dbReference>
<evidence type="ECO:0000256" key="1">
    <source>
        <dbReference type="ARBA" id="ARBA00004141"/>
    </source>
</evidence>
<feature type="domain" description="TLC" evidence="7">
    <location>
        <begin position="169"/>
        <end position="373"/>
    </location>
</feature>
<evidence type="ECO:0000313" key="9">
    <source>
        <dbReference type="Proteomes" id="UP001497480"/>
    </source>
</evidence>
<dbReference type="InterPro" id="IPR050846">
    <property type="entry name" value="TLCD"/>
</dbReference>
<organism evidence="8 9">
    <name type="scientific">Lupinus luteus</name>
    <name type="common">European yellow lupine</name>
    <dbReference type="NCBI Taxonomy" id="3873"/>
    <lineage>
        <taxon>Eukaryota</taxon>
        <taxon>Viridiplantae</taxon>
        <taxon>Streptophyta</taxon>
        <taxon>Embryophyta</taxon>
        <taxon>Tracheophyta</taxon>
        <taxon>Spermatophyta</taxon>
        <taxon>Magnoliopsida</taxon>
        <taxon>eudicotyledons</taxon>
        <taxon>Gunneridae</taxon>
        <taxon>Pentapetalae</taxon>
        <taxon>rosids</taxon>
        <taxon>fabids</taxon>
        <taxon>Fabales</taxon>
        <taxon>Fabaceae</taxon>
        <taxon>Papilionoideae</taxon>
        <taxon>50 kb inversion clade</taxon>
        <taxon>genistoids sensu lato</taxon>
        <taxon>core genistoids</taxon>
        <taxon>Genisteae</taxon>
        <taxon>Lupinus</taxon>
    </lineage>
</organism>
<protein>
    <recommendedName>
        <fullName evidence="7">TLC domain-containing protein</fullName>
    </recommendedName>
</protein>
<proteinExistence type="predicted"/>
<comment type="subcellular location">
    <subcellularLocation>
        <location evidence="1">Membrane</location>
        <topology evidence="1">Multi-pass membrane protein</topology>
    </subcellularLocation>
</comment>
<evidence type="ECO:0000256" key="2">
    <source>
        <dbReference type="ARBA" id="ARBA00022692"/>
    </source>
</evidence>
<keyword evidence="3 6" id="KW-1133">Transmembrane helix</keyword>